<feature type="transmembrane region" description="Helical" evidence="1">
    <location>
        <begin position="79"/>
        <end position="98"/>
    </location>
</feature>
<reference evidence="3" key="1">
    <citation type="journal article" date="2019" name="Int. J. Syst. Evol. Microbiol.">
        <title>The Global Catalogue of Microorganisms (GCM) 10K type strain sequencing project: providing services to taxonomists for standard genome sequencing and annotation.</title>
        <authorList>
            <consortium name="The Broad Institute Genomics Platform"/>
            <consortium name="The Broad Institute Genome Sequencing Center for Infectious Disease"/>
            <person name="Wu L."/>
            <person name="Ma J."/>
        </authorList>
    </citation>
    <scope>NUCLEOTIDE SEQUENCE [LARGE SCALE GENOMIC DNA]</scope>
    <source>
        <strain evidence="3">CCUG 60527</strain>
    </source>
</reference>
<organism evidence="2 3">
    <name type="scientific">Tenacibaculum geojense</name>
    <dbReference type="NCBI Taxonomy" id="915352"/>
    <lineage>
        <taxon>Bacteria</taxon>
        <taxon>Pseudomonadati</taxon>
        <taxon>Bacteroidota</taxon>
        <taxon>Flavobacteriia</taxon>
        <taxon>Flavobacteriales</taxon>
        <taxon>Flavobacteriaceae</taxon>
        <taxon>Tenacibaculum</taxon>
    </lineage>
</organism>
<evidence type="ECO:0000256" key="1">
    <source>
        <dbReference type="SAM" id="Phobius"/>
    </source>
</evidence>
<gene>
    <name evidence="2" type="ORF">ACFQ1U_10900</name>
</gene>
<accession>A0ABW3JT73</accession>
<name>A0ABW3JT73_9FLAO</name>
<keyword evidence="1" id="KW-1133">Transmembrane helix</keyword>
<keyword evidence="1" id="KW-0812">Transmembrane</keyword>
<feature type="transmembrane region" description="Helical" evidence="1">
    <location>
        <begin position="12"/>
        <end position="35"/>
    </location>
</feature>
<dbReference type="RefSeq" id="WP_386108251.1">
    <property type="nucleotide sequence ID" value="NZ_JBHTJR010000051.1"/>
</dbReference>
<proteinExistence type="predicted"/>
<keyword evidence="3" id="KW-1185">Reference proteome</keyword>
<comment type="caution">
    <text evidence="2">The sequence shown here is derived from an EMBL/GenBank/DDBJ whole genome shotgun (WGS) entry which is preliminary data.</text>
</comment>
<protein>
    <submittedName>
        <fullName evidence="2">Uncharacterized protein</fullName>
    </submittedName>
</protein>
<keyword evidence="1" id="KW-0472">Membrane</keyword>
<dbReference type="EMBL" id="JBHTJR010000051">
    <property type="protein sequence ID" value="MFD0993713.1"/>
    <property type="molecule type" value="Genomic_DNA"/>
</dbReference>
<evidence type="ECO:0000313" key="3">
    <source>
        <dbReference type="Proteomes" id="UP001597062"/>
    </source>
</evidence>
<evidence type="ECO:0000313" key="2">
    <source>
        <dbReference type="EMBL" id="MFD0993713.1"/>
    </source>
</evidence>
<feature type="transmembrane region" description="Helical" evidence="1">
    <location>
        <begin position="47"/>
        <end position="67"/>
    </location>
</feature>
<dbReference type="Proteomes" id="UP001597062">
    <property type="component" value="Unassembled WGS sequence"/>
</dbReference>
<feature type="transmembrane region" description="Helical" evidence="1">
    <location>
        <begin position="104"/>
        <end position="121"/>
    </location>
</feature>
<sequence length="130" mass="14866">MNNKNLVINRLLILPLSLLAYFLIFLVIPIIICWFLDNMTFNLFDNLSMNIARIVSSLIAGYLFVIVGVKLEPTHKNKVALIMTLLILVKLLVFGYLSIVGKEFFILFLNILELFSGFVAYKATIHNDEK</sequence>